<comment type="caution">
    <text evidence="1">The sequence shown here is derived from an EMBL/GenBank/DDBJ whole genome shotgun (WGS) entry which is preliminary data.</text>
</comment>
<protein>
    <submittedName>
        <fullName evidence="1">Uncharacterized protein</fullName>
    </submittedName>
</protein>
<proteinExistence type="predicted"/>
<sequence length="139" mass="15843">METFGEARLEPSGHLAPWRNSEKPDWDPLAIWQCTSLDCQIHKLVITYSLWERAKIGVPPVGVISPGNTEIAAYLIQARTNRSAVARILLNVFGPLWTFLRIMRFWHDTPEHDYGIVLLGTSLVRITIPQLIYVTHLDP</sequence>
<accession>A0ABN9LA51</accession>
<gene>
    <name evidence="1" type="ORF">RIMI_LOCUS7033548</name>
</gene>
<name>A0ABN9LA51_9NEOB</name>
<reference evidence="1" key="1">
    <citation type="submission" date="2023-07" db="EMBL/GenBank/DDBJ databases">
        <authorList>
            <person name="Stuckert A."/>
        </authorList>
    </citation>
    <scope>NUCLEOTIDE SEQUENCE</scope>
</reference>
<keyword evidence="2" id="KW-1185">Reference proteome</keyword>
<evidence type="ECO:0000313" key="2">
    <source>
        <dbReference type="Proteomes" id="UP001176940"/>
    </source>
</evidence>
<organism evidence="1 2">
    <name type="scientific">Ranitomeya imitator</name>
    <name type="common">mimic poison frog</name>
    <dbReference type="NCBI Taxonomy" id="111125"/>
    <lineage>
        <taxon>Eukaryota</taxon>
        <taxon>Metazoa</taxon>
        <taxon>Chordata</taxon>
        <taxon>Craniata</taxon>
        <taxon>Vertebrata</taxon>
        <taxon>Euteleostomi</taxon>
        <taxon>Amphibia</taxon>
        <taxon>Batrachia</taxon>
        <taxon>Anura</taxon>
        <taxon>Neobatrachia</taxon>
        <taxon>Hyloidea</taxon>
        <taxon>Dendrobatidae</taxon>
        <taxon>Dendrobatinae</taxon>
        <taxon>Ranitomeya</taxon>
    </lineage>
</organism>
<evidence type="ECO:0000313" key="1">
    <source>
        <dbReference type="EMBL" id="CAJ0936963.1"/>
    </source>
</evidence>
<dbReference type="EMBL" id="CAUEEQ010013067">
    <property type="protein sequence ID" value="CAJ0936963.1"/>
    <property type="molecule type" value="Genomic_DNA"/>
</dbReference>
<dbReference type="Proteomes" id="UP001176940">
    <property type="component" value="Unassembled WGS sequence"/>
</dbReference>